<dbReference type="PANTHER" id="PTHR47890:SF1">
    <property type="entry name" value="LD24308P"/>
    <property type="match status" value="1"/>
</dbReference>
<organism evidence="2 3">
    <name type="scientific">Cotesia congregata</name>
    <name type="common">Parasitoid wasp</name>
    <name type="synonym">Apanteles congregatus</name>
    <dbReference type="NCBI Taxonomy" id="51543"/>
    <lineage>
        <taxon>Eukaryota</taxon>
        <taxon>Metazoa</taxon>
        <taxon>Ecdysozoa</taxon>
        <taxon>Arthropoda</taxon>
        <taxon>Hexapoda</taxon>
        <taxon>Insecta</taxon>
        <taxon>Pterygota</taxon>
        <taxon>Neoptera</taxon>
        <taxon>Endopterygota</taxon>
        <taxon>Hymenoptera</taxon>
        <taxon>Apocrita</taxon>
        <taxon>Ichneumonoidea</taxon>
        <taxon>Braconidae</taxon>
        <taxon>Microgastrinae</taxon>
        <taxon>Cotesia</taxon>
    </lineage>
</organism>
<name>A0A8J2H738_COTCN</name>
<evidence type="ECO:0000256" key="1">
    <source>
        <dbReference type="SAM" id="SignalP"/>
    </source>
</evidence>
<proteinExistence type="predicted"/>
<keyword evidence="1" id="KW-0732">Signal</keyword>
<reference evidence="2" key="1">
    <citation type="submission" date="2021-04" db="EMBL/GenBank/DDBJ databases">
        <authorList>
            <person name="Chebbi M.A.C M."/>
        </authorList>
    </citation>
    <scope>NUCLEOTIDE SEQUENCE</scope>
</reference>
<dbReference type="EMBL" id="CAJNRD030001118">
    <property type="protein sequence ID" value="CAG5081293.1"/>
    <property type="molecule type" value="Genomic_DNA"/>
</dbReference>
<accession>A0A8J2H738</accession>
<evidence type="ECO:0000313" key="2">
    <source>
        <dbReference type="EMBL" id="CAG5081293.1"/>
    </source>
</evidence>
<evidence type="ECO:0000313" key="3">
    <source>
        <dbReference type="Proteomes" id="UP000786811"/>
    </source>
</evidence>
<dbReference type="AlphaFoldDB" id="A0A8J2H738"/>
<dbReference type="OrthoDB" id="7695312at2759"/>
<feature type="signal peptide" evidence="1">
    <location>
        <begin position="1"/>
        <end position="18"/>
    </location>
</feature>
<sequence>MSILMIIVFVVSIKFSVTTLVSFRSYDIEWPVGSLTYFNSLYSVTINEEHLNRQKLCSGKCNLIDKSKRIFTNSLNYPNECHGLIQSCWLHQKNEKRQSAWDDYSLILYYIRNYQSIKVLRKRINNALYKYHHTGNICKCLCERTYNPKLTPRGQLLDSVCFDPVSVDTGKVATGARFRVRKNRIHLELQQGILTNGTIDPQTVTWKEATGCKYSKKVVYDFRNGAYKSLKITLEDIVLPNNVAVTVHGQRIDDDGNIDSNWTITKSSMCGGKTKDLVHVSKVLVASTSLVGKNLVLSKSCRHHVLFGGTSEKYDNIQHIVPYIDLQEVTTDPPEPFNGIGWYYRGLPGTFEFFNNIHGIIIDEENLNDEKFCTGNCDHFDTENRNRSSFLRYPNDCNGRLHSCWLYEETQKRKDAYANHYLTAISMGNRYNGFLQQKVAKTYNTFIHTGNICGCLCERSYNDSFTPRGKLLDSVCLDPVVADEGSAVTGVGFIRYDNRIHIQLQQGILINGTIDPTTVKWKVERNCKNAQKVVYNFKNGQYEGLKIVLEDIILKEKTVVTGVAFGLAVYGRDIDEYGNIDRKKGTKIQFSQCDDISRYNIQKDDFCRTTDVIRQRQSLLPPTSSFAGNKEGKGLCNYHVLFGGTSFEMDKTQHIVPFIDMQEVVTDPPMPIHGIGWSHKGYPGTSGYLSLKKSTINQMLCMTNKSIDARKQDKKRPFCSKIRLVLYGYVEIELNDCTRGVTLNELFKRLKVMR</sequence>
<gene>
    <name evidence="2" type="ORF">HICCMSTLAB_LOCUS3240</name>
</gene>
<protein>
    <submittedName>
        <fullName evidence="2">Uncharacterized protein</fullName>
    </submittedName>
</protein>
<dbReference type="Proteomes" id="UP000786811">
    <property type="component" value="Unassembled WGS sequence"/>
</dbReference>
<feature type="chain" id="PRO_5035228665" evidence="1">
    <location>
        <begin position="19"/>
        <end position="754"/>
    </location>
</feature>
<keyword evidence="3" id="KW-1185">Reference proteome</keyword>
<dbReference type="PANTHER" id="PTHR47890">
    <property type="entry name" value="LD24308P"/>
    <property type="match status" value="1"/>
</dbReference>
<comment type="caution">
    <text evidence="2">The sequence shown here is derived from an EMBL/GenBank/DDBJ whole genome shotgun (WGS) entry which is preliminary data.</text>
</comment>